<dbReference type="PANTHER" id="PTHR19854:SF1">
    <property type="entry name" value="GUANINE NUCLEOTIDE-BINDING PROTEIN SUBUNIT BETA-LIKE PROTEIN 1"/>
    <property type="match status" value="1"/>
</dbReference>
<organism evidence="3 4">
    <name type="scientific">Salmo trutta</name>
    <name type="common">Brown trout</name>
    <dbReference type="NCBI Taxonomy" id="8032"/>
    <lineage>
        <taxon>Eukaryota</taxon>
        <taxon>Metazoa</taxon>
        <taxon>Chordata</taxon>
        <taxon>Craniata</taxon>
        <taxon>Vertebrata</taxon>
        <taxon>Euteleostomi</taxon>
        <taxon>Actinopterygii</taxon>
        <taxon>Neopterygii</taxon>
        <taxon>Teleostei</taxon>
        <taxon>Protacanthopterygii</taxon>
        <taxon>Salmoniformes</taxon>
        <taxon>Salmonidae</taxon>
        <taxon>Salmoninae</taxon>
        <taxon>Salmo</taxon>
    </lineage>
</organism>
<dbReference type="OMA" id="HAAVHHE"/>
<accession>A0A674F0T5</accession>
<keyword evidence="4" id="KW-1185">Reference proteome</keyword>
<dbReference type="PANTHER" id="PTHR19854">
    <property type="entry name" value="TRANSDUCIN BETA-LIKE 3"/>
    <property type="match status" value="1"/>
</dbReference>
<dbReference type="AlphaFoldDB" id="A0A674F0T5"/>
<dbReference type="GeneTree" id="ENSGT00990000211430"/>
<keyword evidence="1" id="KW-0853">WD repeat</keyword>
<dbReference type="Ensembl" id="ENSSTUT00000122204.1">
    <property type="protein sequence ID" value="ENSSTUP00000114183.1"/>
    <property type="gene ID" value="ENSSTUG00000050363.1"/>
</dbReference>
<evidence type="ECO:0000256" key="1">
    <source>
        <dbReference type="ARBA" id="ARBA00022574"/>
    </source>
</evidence>
<sequence>ITLNGVLYSSGQGLIHVWNLTTRRADRVLEGQSEASVIWLNTLHSIDTHIRGAVLSQTGSVGFCHCSLLKTGPVRWLLAHTGEGMEEVKIIDLPSKSPVSSLMPQAKLGRDMCIKLWQVRSNEYTVLFSHHAAVHHEPVMCLDFDPARQSAVSGFSEEGLSSWTLDRQHRLQVSEGDPGESWDLPAVYPGDSKIVVSAVWDLRVHAFGWMKLRSLAVLQHHSDMVLSLALLRPSGLQGPRHQHLVHNKPELRFRNRVNHWALCILWEPQLCD</sequence>
<dbReference type="InParanoid" id="A0A674F0T5"/>
<dbReference type="InterPro" id="IPR036322">
    <property type="entry name" value="WD40_repeat_dom_sf"/>
</dbReference>
<proteinExistence type="predicted"/>
<name>A0A674F0T5_SALTR</name>
<evidence type="ECO:0000313" key="4">
    <source>
        <dbReference type="Proteomes" id="UP000472277"/>
    </source>
</evidence>
<reference evidence="3" key="2">
    <citation type="submission" date="2025-09" db="UniProtKB">
        <authorList>
            <consortium name="Ensembl"/>
        </authorList>
    </citation>
    <scope>IDENTIFICATION</scope>
</reference>
<protein>
    <submittedName>
        <fullName evidence="3">Uncharacterized protein</fullName>
    </submittedName>
</protein>
<evidence type="ECO:0000256" key="2">
    <source>
        <dbReference type="ARBA" id="ARBA00022737"/>
    </source>
</evidence>
<dbReference type="SUPFAM" id="SSF50978">
    <property type="entry name" value="WD40 repeat-like"/>
    <property type="match status" value="1"/>
</dbReference>
<dbReference type="Gene3D" id="2.130.10.10">
    <property type="entry name" value="YVTN repeat-like/Quinoprotein amine dehydrogenase"/>
    <property type="match status" value="1"/>
</dbReference>
<keyword evidence="2" id="KW-0677">Repeat</keyword>
<evidence type="ECO:0000313" key="3">
    <source>
        <dbReference type="Ensembl" id="ENSSTUP00000114183.1"/>
    </source>
</evidence>
<dbReference type="Proteomes" id="UP000472277">
    <property type="component" value="Chromosome 9"/>
</dbReference>
<reference evidence="3" key="1">
    <citation type="submission" date="2025-08" db="UniProtKB">
        <authorList>
            <consortium name="Ensembl"/>
        </authorList>
    </citation>
    <scope>IDENTIFICATION</scope>
</reference>
<dbReference type="InterPro" id="IPR015943">
    <property type="entry name" value="WD40/YVTN_repeat-like_dom_sf"/>
</dbReference>